<dbReference type="GO" id="GO:0048787">
    <property type="term" value="C:presynaptic active zone membrane"/>
    <property type="evidence" value="ECO:0007669"/>
    <property type="project" value="TreeGrafter"/>
</dbReference>
<evidence type="ECO:0000313" key="8">
    <source>
        <dbReference type="EMBL" id="OCT91195.1"/>
    </source>
</evidence>
<evidence type="ECO:0000256" key="3">
    <source>
        <dbReference type="ARBA" id="ARBA00022448"/>
    </source>
</evidence>
<dbReference type="SMART" id="SM00503">
    <property type="entry name" value="SynN"/>
    <property type="match status" value="1"/>
</dbReference>
<dbReference type="GO" id="GO:0031201">
    <property type="term" value="C:SNARE complex"/>
    <property type="evidence" value="ECO:0007669"/>
    <property type="project" value="TreeGrafter"/>
</dbReference>
<feature type="coiled-coil region" evidence="6">
    <location>
        <begin position="47"/>
        <end position="74"/>
    </location>
</feature>
<dbReference type="OMA" id="CKMATRY"/>
<dbReference type="PANTHER" id="PTHR19957:SF29">
    <property type="entry name" value="SYNTAXIN-19"/>
    <property type="match status" value="1"/>
</dbReference>
<dbReference type="GO" id="GO:0005484">
    <property type="term" value="F:SNAP receptor activity"/>
    <property type="evidence" value="ECO:0007669"/>
    <property type="project" value="TreeGrafter"/>
</dbReference>
<dbReference type="PANTHER" id="PTHR19957">
    <property type="entry name" value="SYNTAXIN"/>
    <property type="match status" value="1"/>
</dbReference>
<dbReference type="Pfam" id="PF00804">
    <property type="entry name" value="Syntaxin"/>
    <property type="match status" value="1"/>
</dbReference>
<evidence type="ECO:0000256" key="4">
    <source>
        <dbReference type="ARBA" id="ARBA00023054"/>
    </source>
</evidence>
<comment type="subcellular location">
    <subcellularLocation>
        <location evidence="1">Endomembrane system</location>
        <topology evidence="1">Peripheral membrane protein</topology>
    </subcellularLocation>
</comment>
<dbReference type="InterPro" id="IPR045242">
    <property type="entry name" value="Syntaxin"/>
</dbReference>
<gene>
    <name evidence="8" type="ORF">XELAEV_18014253mg</name>
</gene>
<dbReference type="Proteomes" id="UP000694892">
    <property type="component" value="Chromosome 2S"/>
</dbReference>
<dbReference type="SUPFAM" id="SSF47661">
    <property type="entry name" value="t-snare proteins"/>
    <property type="match status" value="1"/>
</dbReference>
<keyword evidence="5" id="KW-0472">Membrane</keyword>
<organism evidence="8 9">
    <name type="scientific">Xenopus laevis</name>
    <name type="common">African clawed frog</name>
    <dbReference type="NCBI Taxonomy" id="8355"/>
    <lineage>
        <taxon>Eukaryota</taxon>
        <taxon>Metazoa</taxon>
        <taxon>Chordata</taxon>
        <taxon>Craniata</taxon>
        <taxon>Vertebrata</taxon>
        <taxon>Euteleostomi</taxon>
        <taxon>Amphibia</taxon>
        <taxon>Batrachia</taxon>
        <taxon>Anura</taxon>
        <taxon>Pipoidea</taxon>
        <taxon>Pipidae</taxon>
        <taxon>Xenopodinae</taxon>
        <taxon>Xenopus</taxon>
        <taxon>Xenopus</taxon>
    </lineage>
</organism>
<dbReference type="GO" id="GO:0008021">
    <property type="term" value="C:synaptic vesicle"/>
    <property type="evidence" value="ECO:0007669"/>
    <property type="project" value="TreeGrafter"/>
</dbReference>
<dbReference type="GO" id="GO:0000149">
    <property type="term" value="F:SNARE binding"/>
    <property type="evidence" value="ECO:0007669"/>
    <property type="project" value="TreeGrafter"/>
</dbReference>
<feature type="coiled-coil region" evidence="6">
    <location>
        <begin position="195"/>
        <end position="232"/>
    </location>
</feature>
<dbReference type="PROSITE" id="PS50192">
    <property type="entry name" value="T_SNARE"/>
    <property type="match status" value="1"/>
</dbReference>
<protein>
    <recommendedName>
        <fullName evidence="7">t-SNARE coiled-coil homology domain-containing protein</fullName>
    </recommendedName>
</protein>
<comment type="similarity">
    <text evidence="2">Belongs to the syntaxin family.</text>
</comment>
<name>A0A974DH01_XENLA</name>
<evidence type="ECO:0000256" key="6">
    <source>
        <dbReference type="SAM" id="Coils"/>
    </source>
</evidence>
<dbReference type="CDD" id="cd00179">
    <property type="entry name" value="SynN"/>
    <property type="match status" value="1"/>
</dbReference>
<keyword evidence="3" id="KW-0813">Transport</keyword>
<dbReference type="InterPro" id="IPR000727">
    <property type="entry name" value="T_SNARE_dom"/>
</dbReference>
<dbReference type="GO" id="GO:0031629">
    <property type="term" value="P:synaptic vesicle fusion to presynaptic active zone membrane"/>
    <property type="evidence" value="ECO:0007669"/>
    <property type="project" value="TreeGrafter"/>
</dbReference>
<evidence type="ECO:0000256" key="1">
    <source>
        <dbReference type="ARBA" id="ARBA00004184"/>
    </source>
</evidence>
<dbReference type="GO" id="GO:0006886">
    <property type="term" value="P:intracellular protein transport"/>
    <property type="evidence" value="ECO:0007669"/>
    <property type="project" value="TreeGrafter"/>
</dbReference>
<dbReference type="FunFam" id="1.20.5.110:FF:000022">
    <property type="entry name" value="Syntaxin 19"/>
    <property type="match status" value="1"/>
</dbReference>
<dbReference type="OrthoDB" id="10255013at2759"/>
<dbReference type="EMBL" id="CM004469">
    <property type="protein sequence ID" value="OCT91195.1"/>
    <property type="molecule type" value="Genomic_DNA"/>
</dbReference>
<sequence>MRDRLEEFLQKSKELEMCKETQSPSVDQKEPDELQQQAVIFEREPVVDSFLHEIQKLKNEISELSDSVSRFGQEQKVLVSSMRRFSVMKREDNITKVIRVQAENIKKHLDSLSQVAKKVEADHGPTSGVTRIIKGQHLALFTKFQNIMLRYNETIASKQSKCKTFIIRQLEVAGKEVSEEEVNKMMEQGKWDIFNENLLTEVKITRSQLTEIEQRHKELVHLENQMNDLKDIFLQISLLVEEQGGMINNIELSTQNTENYVQETTEKFRLAAKYKRKNPCRVLCCCCFPCCK</sequence>
<accession>A0A974DH01</accession>
<evidence type="ECO:0000256" key="5">
    <source>
        <dbReference type="ARBA" id="ARBA00023136"/>
    </source>
</evidence>
<dbReference type="CDD" id="cd15879">
    <property type="entry name" value="SNARE_syntaxin19"/>
    <property type="match status" value="1"/>
</dbReference>
<evidence type="ECO:0000313" key="9">
    <source>
        <dbReference type="Proteomes" id="UP000694892"/>
    </source>
</evidence>
<dbReference type="AlphaFoldDB" id="A0A974DH01"/>
<dbReference type="SMART" id="SM00397">
    <property type="entry name" value="t_SNARE"/>
    <property type="match status" value="1"/>
</dbReference>
<reference evidence="9" key="1">
    <citation type="journal article" date="2016" name="Nature">
        <title>Genome evolution in the allotetraploid frog Xenopus laevis.</title>
        <authorList>
            <person name="Session A.M."/>
            <person name="Uno Y."/>
            <person name="Kwon T."/>
            <person name="Chapman J.A."/>
            <person name="Toyoda A."/>
            <person name="Takahashi S."/>
            <person name="Fukui A."/>
            <person name="Hikosaka A."/>
            <person name="Suzuki A."/>
            <person name="Kondo M."/>
            <person name="van Heeringen S.J."/>
            <person name="Quigley I."/>
            <person name="Heinz S."/>
            <person name="Ogino H."/>
            <person name="Ochi H."/>
            <person name="Hellsten U."/>
            <person name="Lyons J.B."/>
            <person name="Simakov O."/>
            <person name="Putnam N."/>
            <person name="Stites J."/>
            <person name="Kuroki Y."/>
            <person name="Tanaka T."/>
            <person name="Michiue T."/>
            <person name="Watanabe M."/>
            <person name="Bogdanovic O."/>
            <person name="Lister R."/>
            <person name="Georgiou G."/>
            <person name="Paranjpe S.S."/>
            <person name="van Kruijsbergen I."/>
            <person name="Shu S."/>
            <person name="Carlson J."/>
            <person name="Kinoshita T."/>
            <person name="Ohta Y."/>
            <person name="Mawaribuchi S."/>
            <person name="Jenkins J."/>
            <person name="Grimwood J."/>
            <person name="Schmutz J."/>
            <person name="Mitros T."/>
            <person name="Mozaffari S.V."/>
            <person name="Suzuki Y."/>
            <person name="Haramoto Y."/>
            <person name="Yamamoto T.S."/>
            <person name="Takagi C."/>
            <person name="Heald R."/>
            <person name="Miller K."/>
            <person name="Haudenschild C."/>
            <person name="Kitzman J."/>
            <person name="Nakayama T."/>
            <person name="Izutsu Y."/>
            <person name="Robert J."/>
            <person name="Fortriede J."/>
            <person name="Burns K."/>
            <person name="Lotay V."/>
            <person name="Karimi K."/>
            <person name="Yasuoka Y."/>
            <person name="Dichmann D.S."/>
            <person name="Flajnik M.F."/>
            <person name="Houston D.W."/>
            <person name="Shendure J."/>
            <person name="DuPasquier L."/>
            <person name="Vize P.D."/>
            <person name="Zorn A.M."/>
            <person name="Ito M."/>
            <person name="Marcotte E.M."/>
            <person name="Wallingford J.B."/>
            <person name="Ito Y."/>
            <person name="Asashima M."/>
            <person name="Ueno N."/>
            <person name="Matsuda Y."/>
            <person name="Veenstra G.J."/>
            <person name="Fujiyama A."/>
            <person name="Harland R.M."/>
            <person name="Taira M."/>
            <person name="Rokhsar D.S."/>
        </authorList>
    </citation>
    <scope>NUCLEOTIDE SEQUENCE [LARGE SCALE GENOMIC DNA]</scope>
    <source>
        <strain evidence="9">J</strain>
    </source>
</reference>
<dbReference type="Gene3D" id="1.20.5.110">
    <property type="match status" value="1"/>
</dbReference>
<dbReference type="GO" id="GO:0048278">
    <property type="term" value="P:vesicle docking"/>
    <property type="evidence" value="ECO:0007669"/>
    <property type="project" value="TreeGrafter"/>
</dbReference>
<evidence type="ECO:0000256" key="2">
    <source>
        <dbReference type="ARBA" id="ARBA00009063"/>
    </source>
</evidence>
<proteinExistence type="inferred from homology"/>
<feature type="domain" description="T-SNARE coiled-coil homology" evidence="7">
    <location>
        <begin position="209"/>
        <end position="271"/>
    </location>
</feature>
<evidence type="ECO:0000259" key="7">
    <source>
        <dbReference type="PROSITE" id="PS50192"/>
    </source>
</evidence>
<dbReference type="Gene3D" id="1.20.58.70">
    <property type="match status" value="1"/>
</dbReference>
<dbReference type="KEGG" id="xla:414618"/>
<dbReference type="InterPro" id="IPR006011">
    <property type="entry name" value="Syntaxin_N"/>
</dbReference>
<keyword evidence="4 6" id="KW-0175">Coiled coil</keyword>
<dbReference type="InterPro" id="IPR010989">
    <property type="entry name" value="SNARE"/>
</dbReference>